<sequence>MAVNSHQSLKLVDSQPDKYQIRPKSAELFIHVYLLLSSAFLAANPLNEYKRNLERESQLGCSTVKGEANFENQARRSERTGELIPDQHVDTPGCLITVNPLAIRPFPSLKQIHKSDSCALYLHPGSSLYDLKCYCLSCCEPQLKTSQRISHKSTVDDRFDLLKSEPDSDMVSGLESGSRFQNSSLIPANKCLEELLGPDINLKVGL</sequence>
<proteinExistence type="predicted"/>
<evidence type="ECO:0000313" key="1">
    <source>
        <dbReference type="EMBL" id="KAK7361389.1"/>
    </source>
</evidence>
<dbReference type="EMBL" id="JAYMYQ010000001">
    <property type="protein sequence ID" value="KAK7361389.1"/>
    <property type="molecule type" value="Genomic_DNA"/>
</dbReference>
<evidence type="ECO:0000313" key="2">
    <source>
        <dbReference type="Proteomes" id="UP001367508"/>
    </source>
</evidence>
<accession>A0AAN9N0E0</accession>
<protein>
    <submittedName>
        <fullName evidence="1">Uncharacterized protein</fullName>
    </submittedName>
</protein>
<name>A0AAN9N0E0_CANGL</name>
<keyword evidence="2" id="KW-1185">Reference proteome</keyword>
<gene>
    <name evidence="1" type="ORF">VNO77_03446</name>
</gene>
<dbReference type="AlphaFoldDB" id="A0AAN9N0E0"/>
<comment type="caution">
    <text evidence="1">The sequence shown here is derived from an EMBL/GenBank/DDBJ whole genome shotgun (WGS) entry which is preliminary data.</text>
</comment>
<reference evidence="1 2" key="1">
    <citation type="submission" date="2024-01" db="EMBL/GenBank/DDBJ databases">
        <title>The genomes of 5 underutilized Papilionoideae crops provide insights into root nodulation and disease resistanc.</title>
        <authorList>
            <person name="Jiang F."/>
        </authorList>
    </citation>
    <scope>NUCLEOTIDE SEQUENCE [LARGE SCALE GENOMIC DNA]</scope>
    <source>
        <strain evidence="1">LVBAO_FW01</strain>
        <tissue evidence="1">Leaves</tissue>
    </source>
</reference>
<dbReference type="Proteomes" id="UP001367508">
    <property type="component" value="Unassembled WGS sequence"/>
</dbReference>
<organism evidence="1 2">
    <name type="scientific">Canavalia gladiata</name>
    <name type="common">Sword bean</name>
    <name type="synonym">Dolichos gladiatus</name>
    <dbReference type="NCBI Taxonomy" id="3824"/>
    <lineage>
        <taxon>Eukaryota</taxon>
        <taxon>Viridiplantae</taxon>
        <taxon>Streptophyta</taxon>
        <taxon>Embryophyta</taxon>
        <taxon>Tracheophyta</taxon>
        <taxon>Spermatophyta</taxon>
        <taxon>Magnoliopsida</taxon>
        <taxon>eudicotyledons</taxon>
        <taxon>Gunneridae</taxon>
        <taxon>Pentapetalae</taxon>
        <taxon>rosids</taxon>
        <taxon>fabids</taxon>
        <taxon>Fabales</taxon>
        <taxon>Fabaceae</taxon>
        <taxon>Papilionoideae</taxon>
        <taxon>50 kb inversion clade</taxon>
        <taxon>NPAAA clade</taxon>
        <taxon>indigoferoid/millettioid clade</taxon>
        <taxon>Phaseoleae</taxon>
        <taxon>Canavalia</taxon>
    </lineage>
</organism>